<feature type="domain" description="Metallo-beta-lactamase" evidence="1">
    <location>
        <begin position="98"/>
        <end position="292"/>
    </location>
</feature>
<dbReference type="EMBL" id="QVID01000002">
    <property type="protein sequence ID" value="RFN58496.1"/>
    <property type="molecule type" value="Genomic_DNA"/>
</dbReference>
<dbReference type="Gene3D" id="3.60.15.10">
    <property type="entry name" value="Ribonuclease Z/Hydroxyacylglutathione hydrolase-like"/>
    <property type="match status" value="1"/>
</dbReference>
<dbReference type="RefSeq" id="WP_117160442.1">
    <property type="nucleotide sequence ID" value="NZ_QVID01000002.1"/>
</dbReference>
<dbReference type="InterPro" id="IPR036866">
    <property type="entry name" value="RibonucZ/Hydroxyglut_hydro"/>
</dbReference>
<accession>A0A3E1Q8N7</accession>
<reference evidence="2 3" key="1">
    <citation type="journal article" date="2007" name="Int. J. Syst. Evol. Microbiol.">
        <title>Marixanthomonas ophiurae gen. nov., sp. nov., a marine bacterium of the family Flavobacteriaceae isolated from a deep-sea brittle star.</title>
        <authorList>
            <person name="Romanenko L.A."/>
            <person name="Uchino M."/>
            <person name="Frolova G.M."/>
            <person name="Mikhailov V.V."/>
        </authorList>
    </citation>
    <scope>NUCLEOTIDE SEQUENCE [LARGE SCALE GENOMIC DNA]</scope>
    <source>
        <strain evidence="2 3">KMM 3046</strain>
    </source>
</reference>
<dbReference type="InterPro" id="IPR001279">
    <property type="entry name" value="Metallo-B-lactamas"/>
</dbReference>
<evidence type="ECO:0000259" key="1">
    <source>
        <dbReference type="Pfam" id="PF12706"/>
    </source>
</evidence>
<evidence type="ECO:0000313" key="3">
    <source>
        <dbReference type="Proteomes" id="UP000261082"/>
    </source>
</evidence>
<dbReference type="Pfam" id="PF12706">
    <property type="entry name" value="Lactamase_B_2"/>
    <property type="match status" value="1"/>
</dbReference>
<sequence>MRNSIFGKSPSGERLEQIKQSPNYTDGAFQNLSETPQLAEGFTMGGVLYDYLFTKKPRLKPKGNIPSVHTDIKAIAPNEAVLVWFGHSSYYMQLEGLRILVDPVFSGNASPIPGTTKSFKGTELYTEADFPEIDYLFISHDHYDHLDYKTMKALQSKVKHVVCGLGVGAHLESWGYTEEQLLENDWHDTVSMGASVTAHVLPTRHFSGRTFSRNYTLWCSYLLETPTMKIYIGGDSGYDTHFKMIGERFGPIDLAILENGQYNKAWRYIHLLPEELPVAAQDLQAKRLFPVHSGKFVLGNHPWDEPLKKISENIKATNIGLVTPKIGEVVQLTDTTQTFKAWWADVE</sequence>
<dbReference type="Proteomes" id="UP000261082">
    <property type="component" value="Unassembled WGS sequence"/>
</dbReference>
<keyword evidence="3" id="KW-1185">Reference proteome</keyword>
<dbReference type="GO" id="GO:0005737">
    <property type="term" value="C:cytoplasm"/>
    <property type="evidence" value="ECO:0007669"/>
    <property type="project" value="TreeGrafter"/>
</dbReference>
<dbReference type="AlphaFoldDB" id="A0A3E1Q8N7"/>
<gene>
    <name evidence="2" type="ORF">DZ858_13130</name>
</gene>
<protein>
    <submittedName>
        <fullName evidence="2">MBL fold metallo-hydrolase</fullName>
    </submittedName>
</protein>
<evidence type="ECO:0000313" key="2">
    <source>
        <dbReference type="EMBL" id="RFN58496.1"/>
    </source>
</evidence>
<comment type="caution">
    <text evidence="2">The sequence shown here is derived from an EMBL/GenBank/DDBJ whole genome shotgun (WGS) entry which is preliminary data.</text>
</comment>
<dbReference type="PANTHER" id="PTHR15032:SF4">
    <property type="entry name" value="N-ACYL-PHOSPHATIDYLETHANOLAMINE-HYDROLYZING PHOSPHOLIPASE D"/>
    <property type="match status" value="1"/>
</dbReference>
<keyword evidence="2" id="KW-0378">Hydrolase</keyword>
<dbReference type="PANTHER" id="PTHR15032">
    <property type="entry name" value="N-ACYL-PHOSPHATIDYLETHANOLAMINE-HYDROLYZING PHOSPHOLIPASE D"/>
    <property type="match status" value="1"/>
</dbReference>
<proteinExistence type="predicted"/>
<dbReference type="OrthoDB" id="9805728at2"/>
<organism evidence="2 3">
    <name type="scientific">Marixanthomonas ophiurae</name>
    <dbReference type="NCBI Taxonomy" id="387659"/>
    <lineage>
        <taxon>Bacteria</taxon>
        <taxon>Pseudomonadati</taxon>
        <taxon>Bacteroidota</taxon>
        <taxon>Flavobacteriia</taxon>
        <taxon>Flavobacteriales</taxon>
        <taxon>Flavobacteriaceae</taxon>
        <taxon>Marixanthomonas</taxon>
    </lineage>
</organism>
<dbReference type="GO" id="GO:0016787">
    <property type="term" value="F:hydrolase activity"/>
    <property type="evidence" value="ECO:0007669"/>
    <property type="project" value="UniProtKB-KW"/>
</dbReference>
<name>A0A3E1Q8N7_9FLAO</name>
<dbReference type="SUPFAM" id="SSF56281">
    <property type="entry name" value="Metallo-hydrolase/oxidoreductase"/>
    <property type="match status" value="1"/>
</dbReference>